<dbReference type="Pfam" id="PF07690">
    <property type="entry name" value="MFS_1"/>
    <property type="match status" value="1"/>
</dbReference>
<comment type="subcellular location">
    <subcellularLocation>
        <location evidence="1">Cell membrane</location>
        <topology evidence="1">Multi-pass membrane protein</topology>
    </subcellularLocation>
</comment>
<keyword evidence="6 8" id="KW-0472">Membrane</keyword>
<feature type="region of interest" description="Disordered" evidence="7">
    <location>
        <begin position="522"/>
        <end position="543"/>
    </location>
</feature>
<evidence type="ECO:0000256" key="2">
    <source>
        <dbReference type="ARBA" id="ARBA00022448"/>
    </source>
</evidence>
<dbReference type="CDD" id="cd17321">
    <property type="entry name" value="MFS_MMR_MDR_like"/>
    <property type="match status" value="1"/>
</dbReference>
<dbReference type="Proteomes" id="UP000199691">
    <property type="component" value="Unassembled WGS sequence"/>
</dbReference>
<keyword evidence="2" id="KW-0813">Transport</keyword>
<dbReference type="STRING" id="641025.SAMN05421507_10360"/>
<sequence>MSSGAGHGTTRKDKFMDSTGPAEDTTRAGRREWIGLAVLALPTLLLSLDLSVLFLAQPQLSADLNPSASQQLWIMDIYAFMIAGFLVTMGTLGDRIGRRKLMLYGSAAFAVASVIAAYSTTPEMLIFARALLGIAGATLMPSTLALIMTMFTDAKQRGFAIGVWLSSFMGGMAIGPVIGGALLGWFWWGSVFLMAVPVMVLLMVTAPVLLPEMRDPDAGRIDLLSVVLSLLAILPVVYGLKEIAQYGFSAVAGGSVLVGIVFGVLFVLRQRTLDSPLLDLKLFRSRTLSGALVVMLLTSATISSSIMLFSLYLQTVRGYSAVESGLWLIPAATALIVTSLVAPKIAQKVRPAYVAAAGLLVAAAGLAVVSQVGTATSLVVVLLGFVLVQAGVGPMGSLGTEMIVGSAPEERAGSAASVSETSTELGVAIGVATYGTIAAAVYQNLVAVPPGVPAEAAAAAGETISGAVAAAEGLAADTGAALLDSARAAFTSGVNTAAGVAAVILVVLAGLTVALLRHVGKTGEESPAPADAGVAMAAEREAR</sequence>
<feature type="transmembrane region" description="Helical" evidence="8">
    <location>
        <begin position="68"/>
        <end position="89"/>
    </location>
</feature>
<evidence type="ECO:0000313" key="10">
    <source>
        <dbReference type="EMBL" id="SDO59193.1"/>
    </source>
</evidence>
<feature type="transmembrane region" description="Helical" evidence="8">
    <location>
        <begin position="185"/>
        <end position="209"/>
    </location>
</feature>
<dbReference type="Gene3D" id="1.20.1250.20">
    <property type="entry name" value="MFS general substrate transporter like domains"/>
    <property type="match status" value="1"/>
</dbReference>
<dbReference type="GO" id="GO:0005886">
    <property type="term" value="C:plasma membrane"/>
    <property type="evidence" value="ECO:0007669"/>
    <property type="project" value="UniProtKB-SubCell"/>
</dbReference>
<feature type="transmembrane region" description="Helical" evidence="8">
    <location>
        <begin position="497"/>
        <end position="516"/>
    </location>
</feature>
<evidence type="ECO:0000256" key="7">
    <source>
        <dbReference type="SAM" id="MobiDB-lite"/>
    </source>
</evidence>
<dbReference type="AlphaFoldDB" id="A0A1H0KTT0"/>
<dbReference type="InterPro" id="IPR020846">
    <property type="entry name" value="MFS_dom"/>
</dbReference>
<evidence type="ECO:0000256" key="1">
    <source>
        <dbReference type="ARBA" id="ARBA00004651"/>
    </source>
</evidence>
<dbReference type="GO" id="GO:0022857">
    <property type="term" value="F:transmembrane transporter activity"/>
    <property type="evidence" value="ECO:0007669"/>
    <property type="project" value="InterPro"/>
</dbReference>
<feature type="transmembrane region" description="Helical" evidence="8">
    <location>
        <begin position="246"/>
        <end position="268"/>
    </location>
</feature>
<keyword evidence="4 8" id="KW-0812">Transmembrane</keyword>
<evidence type="ECO:0000313" key="11">
    <source>
        <dbReference type="Proteomes" id="UP000199691"/>
    </source>
</evidence>
<feature type="transmembrane region" description="Helical" evidence="8">
    <location>
        <begin position="33"/>
        <end position="56"/>
    </location>
</feature>
<reference evidence="11" key="1">
    <citation type="submission" date="2016-10" db="EMBL/GenBank/DDBJ databases">
        <authorList>
            <person name="Varghese N."/>
            <person name="Submissions S."/>
        </authorList>
    </citation>
    <scope>NUCLEOTIDE SEQUENCE [LARGE SCALE GENOMIC DNA]</scope>
    <source>
        <strain evidence="11">CGMCC 4.6609</strain>
    </source>
</reference>
<dbReference type="InterPro" id="IPR011701">
    <property type="entry name" value="MFS"/>
</dbReference>
<dbReference type="EMBL" id="FNIX01000003">
    <property type="protein sequence ID" value="SDO59193.1"/>
    <property type="molecule type" value="Genomic_DNA"/>
</dbReference>
<feature type="region of interest" description="Disordered" evidence="7">
    <location>
        <begin position="1"/>
        <end position="25"/>
    </location>
</feature>
<protein>
    <submittedName>
        <fullName evidence="10">MFS transporter, DHA2 family, multidrug resistance protein</fullName>
    </submittedName>
</protein>
<dbReference type="InterPro" id="IPR036259">
    <property type="entry name" value="MFS_trans_sf"/>
</dbReference>
<evidence type="ECO:0000256" key="3">
    <source>
        <dbReference type="ARBA" id="ARBA00022475"/>
    </source>
</evidence>
<feature type="transmembrane region" description="Helical" evidence="8">
    <location>
        <begin position="354"/>
        <end position="387"/>
    </location>
</feature>
<evidence type="ECO:0000256" key="8">
    <source>
        <dbReference type="SAM" id="Phobius"/>
    </source>
</evidence>
<feature type="transmembrane region" description="Helical" evidence="8">
    <location>
        <begin position="288"/>
        <end position="313"/>
    </location>
</feature>
<dbReference type="PANTHER" id="PTHR42718">
    <property type="entry name" value="MAJOR FACILITATOR SUPERFAMILY MULTIDRUG TRANSPORTER MFSC"/>
    <property type="match status" value="1"/>
</dbReference>
<dbReference type="PANTHER" id="PTHR42718:SF47">
    <property type="entry name" value="METHYL VIOLOGEN RESISTANCE PROTEIN SMVA"/>
    <property type="match status" value="1"/>
</dbReference>
<dbReference type="SUPFAM" id="SSF103473">
    <property type="entry name" value="MFS general substrate transporter"/>
    <property type="match status" value="1"/>
</dbReference>
<feature type="compositionally biased region" description="Low complexity" evidence="7">
    <location>
        <begin position="528"/>
        <end position="537"/>
    </location>
</feature>
<feature type="transmembrane region" description="Helical" evidence="8">
    <location>
        <begin position="159"/>
        <end position="179"/>
    </location>
</feature>
<evidence type="ECO:0000259" key="9">
    <source>
        <dbReference type="PROSITE" id="PS50850"/>
    </source>
</evidence>
<evidence type="ECO:0000256" key="6">
    <source>
        <dbReference type="ARBA" id="ARBA00023136"/>
    </source>
</evidence>
<dbReference type="Gene3D" id="1.20.1720.10">
    <property type="entry name" value="Multidrug resistance protein D"/>
    <property type="match status" value="1"/>
</dbReference>
<name>A0A1H0KTT0_9PSEU</name>
<feature type="transmembrane region" description="Helical" evidence="8">
    <location>
        <begin position="325"/>
        <end position="342"/>
    </location>
</feature>
<gene>
    <name evidence="10" type="ORF">SAMN05421507_10360</name>
</gene>
<feature type="transmembrane region" description="Helical" evidence="8">
    <location>
        <begin position="221"/>
        <end position="240"/>
    </location>
</feature>
<accession>A0A1H0KTT0</accession>
<feature type="domain" description="Major facilitator superfamily (MFS) profile" evidence="9">
    <location>
        <begin position="35"/>
        <end position="521"/>
    </location>
</feature>
<keyword evidence="11" id="KW-1185">Reference proteome</keyword>
<evidence type="ECO:0000256" key="4">
    <source>
        <dbReference type="ARBA" id="ARBA00022692"/>
    </source>
</evidence>
<feature type="transmembrane region" description="Helical" evidence="8">
    <location>
        <begin position="126"/>
        <end position="147"/>
    </location>
</feature>
<feature type="transmembrane region" description="Helical" evidence="8">
    <location>
        <begin position="101"/>
        <end position="120"/>
    </location>
</feature>
<dbReference type="PROSITE" id="PS50850">
    <property type="entry name" value="MFS"/>
    <property type="match status" value="1"/>
</dbReference>
<keyword evidence="5 8" id="KW-1133">Transmembrane helix</keyword>
<keyword evidence="3" id="KW-1003">Cell membrane</keyword>
<organism evidence="10 11">
    <name type="scientific">Lentzea jiangxiensis</name>
    <dbReference type="NCBI Taxonomy" id="641025"/>
    <lineage>
        <taxon>Bacteria</taxon>
        <taxon>Bacillati</taxon>
        <taxon>Actinomycetota</taxon>
        <taxon>Actinomycetes</taxon>
        <taxon>Pseudonocardiales</taxon>
        <taxon>Pseudonocardiaceae</taxon>
        <taxon>Lentzea</taxon>
    </lineage>
</organism>
<evidence type="ECO:0000256" key="5">
    <source>
        <dbReference type="ARBA" id="ARBA00022989"/>
    </source>
</evidence>
<proteinExistence type="predicted"/>